<dbReference type="GO" id="GO:0003677">
    <property type="term" value="F:DNA binding"/>
    <property type="evidence" value="ECO:0007669"/>
    <property type="project" value="UniProtKB-KW"/>
</dbReference>
<dbReference type="Gene3D" id="1.20.120.530">
    <property type="entry name" value="GntR ligand-binding domain-like"/>
    <property type="match status" value="1"/>
</dbReference>
<dbReference type="PANTHER" id="PTHR43537">
    <property type="entry name" value="TRANSCRIPTIONAL REGULATOR, GNTR FAMILY"/>
    <property type="match status" value="1"/>
</dbReference>
<dbReference type="InterPro" id="IPR008920">
    <property type="entry name" value="TF_FadR/GntR_C"/>
</dbReference>
<keyword evidence="3" id="KW-0804">Transcription</keyword>
<keyword evidence="1" id="KW-0805">Transcription regulation</keyword>
<gene>
    <name evidence="5" type="ordered locus">Psed_2469</name>
</gene>
<keyword evidence="2" id="KW-0238">DNA-binding</keyword>
<dbReference type="SUPFAM" id="SSF46785">
    <property type="entry name" value="Winged helix' DNA-binding domain"/>
    <property type="match status" value="1"/>
</dbReference>
<dbReference type="STRING" id="675635.Psed_2469"/>
<reference evidence="5 6" key="1">
    <citation type="journal article" date="2011" name="J. Bacteriol.">
        <title>Genome sequence of the 1,4-dioxane-degrading Pseudonocardia dioxanivorans strain CB1190.</title>
        <authorList>
            <person name="Sales C.M."/>
            <person name="Mahendra S."/>
            <person name="Grostern A."/>
            <person name="Parales R.E."/>
            <person name="Goodwin L.A."/>
            <person name="Woyke T."/>
            <person name="Nolan M."/>
            <person name="Lapidus A."/>
            <person name="Chertkov O."/>
            <person name="Ovchinnikova G."/>
            <person name="Sczyrba A."/>
            <person name="Alvarez-Cohen L."/>
        </authorList>
    </citation>
    <scope>NUCLEOTIDE SEQUENCE [LARGE SCALE GENOMIC DNA]</scope>
    <source>
        <strain evidence="6">ATCC 55486 / DSM 44775 / JCM 13855 / CB1190</strain>
    </source>
</reference>
<dbReference type="InterPro" id="IPR036388">
    <property type="entry name" value="WH-like_DNA-bd_sf"/>
</dbReference>
<dbReference type="Pfam" id="PF07729">
    <property type="entry name" value="FCD"/>
    <property type="match status" value="1"/>
</dbReference>
<evidence type="ECO:0000256" key="1">
    <source>
        <dbReference type="ARBA" id="ARBA00023015"/>
    </source>
</evidence>
<dbReference type="OrthoDB" id="9816161at2"/>
<evidence type="ECO:0000256" key="3">
    <source>
        <dbReference type="ARBA" id="ARBA00023163"/>
    </source>
</evidence>
<dbReference type="SUPFAM" id="SSF48008">
    <property type="entry name" value="GntR ligand-binding domain-like"/>
    <property type="match status" value="1"/>
</dbReference>
<protein>
    <submittedName>
        <fullName evidence="5">Transcriptional regulator, GntR family</fullName>
    </submittedName>
</protein>
<dbReference type="PRINTS" id="PR00035">
    <property type="entry name" value="HTHGNTR"/>
</dbReference>
<evidence type="ECO:0000259" key="4">
    <source>
        <dbReference type="PROSITE" id="PS50949"/>
    </source>
</evidence>
<proteinExistence type="predicted"/>
<feature type="domain" description="HTH gntR-type" evidence="4">
    <location>
        <begin position="23"/>
        <end position="90"/>
    </location>
</feature>
<dbReference type="InterPro" id="IPR036390">
    <property type="entry name" value="WH_DNA-bd_sf"/>
</dbReference>
<dbReference type="SMART" id="SM00345">
    <property type="entry name" value="HTH_GNTR"/>
    <property type="match status" value="1"/>
</dbReference>
<dbReference type="AlphaFoldDB" id="F4CY51"/>
<evidence type="ECO:0000313" key="5">
    <source>
        <dbReference type="EMBL" id="AEA24673.1"/>
    </source>
</evidence>
<dbReference type="KEGG" id="pdx:Psed_2469"/>
<dbReference type="InterPro" id="IPR011711">
    <property type="entry name" value="GntR_C"/>
</dbReference>
<dbReference type="SMART" id="SM00895">
    <property type="entry name" value="FCD"/>
    <property type="match status" value="1"/>
</dbReference>
<dbReference type="Gene3D" id="1.10.10.10">
    <property type="entry name" value="Winged helix-like DNA-binding domain superfamily/Winged helix DNA-binding domain"/>
    <property type="match status" value="1"/>
</dbReference>
<dbReference type="EMBL" id="CP002593">
    <property type="protein sequence ID" value="AEA24673.1"/>
    <property type="molecule type" value="Genomic_DNA"/>
</dbReference>
<sequence>MSAAGRGLPADLLGLGAGRRIAAPLREQITDALRRAILEFRFEPQQRLVERELMELTGVSRTTIREVLRSLEGEGLVKIVPQRGAVVDVPGPQEAAELYEVRATLEALAARRFIAHASDDDLDALVAAHRRYAEAARESPDDILELLRAKDEFYRVLLAGAGSSAVTALLGQLQARVRLLRARSLSRPGRPAETVAELAALVDALAARDPATATALCEHHIDNAAASGREMADARIAATD</sequence>
<dbReference type="PROSITE" id="PS50949">
    <property type="entry name" value="HTH_GNTR"/>
    <property type="match status" value="1"/>
</dbReference>
<dbReference type="RefSeq" id="WP_013674597.1">
    <property type="nucleotide sequence ID" value="NC_015312.1"/>
</dbReference>
<dbReference type="InterPro" id="IPR000524">
    <property type="entry name" value="Tscrpt_reg_HTH_GntR"/>
</dbReference>
<name>F4CY51_PSEUX</name>
<organism evidence="5 6">
    <name type="scientific">Pseudonocardia dioxanivorans (strain ATCC 55486 / DSM 44775 / JCM 13855 / CB1190)</name>
    <dbReference type="NCBI Taxonomy" id="675635"/>
    <lineage>
        <taxon>Bacteria</taxon>
        <taxon>Bacillati</taxon>
        <taxon>Actinomycetota</taxon>
        <taxon>Actinomycetes</taxon>
        <taxon>Pseudonocardiales</taxon>
        <taxon>Pseudonocardiaceae</taxon>
        <taxon>Pseudonocardia</taxon>
    </lineage>
</organism>
<dbReference type="Pfam" id="PF00392">
    <property type="entry name" value="GntR"/>
    <property type="match status" value="1"/>
</dbReference>
<dbReference type="PANTHER" id="PTHR43537:SF24">
    <property type="entry name" value="GLUCONATE OPERON TRANSCRIPTIONAL REPRESSOR"/>
    <property type="match status" value="1"/>
</dbReference>
<dbReference type="GO" id="GO:0003700">
    <property type="term" value="F:DNA-binding transcription factor activity"/>
    <property type="evidence" value="ECO:0007669"/>
    <property type="project" value="InterPro"/>
</dbReference>
<evidence type="ECO:0000313" key="6">
    <source>
        <dbReference type="Proteomes" id="UP000007809"/>
    </source>
</evidence>
<accession>F4CY51</accession>
<dbReference type="Proteomes" id="UP000007809">
    <property type="component" value="Chromosome"/>
</dbReference>
<evidence type="ECO:0000256" key="2">
    <source>
        <dbReference type="ARBA" id="ARBA00023125"/>
    </source>
</evidence>
<dbReference type="eggNOG" id="COG1802">
    <property type="taxonomic scope" value="Bacteria"/>
</dbReference>
<keyword evidence="6" id="KW-1185">Reference proteome</keyword>
<dbReference type="CDD" id="cd07377">
    <property type="entry name" value="WHTH_GntR"/>
    <property type="match status" value="1"/>
</dbReference>
<dbReference type="HOGENOM" id="CLU_017584_5_1_11"/>